<organism evidence="6 7">
    <name type="scientific">Sphingobium jiangsuense</name>
    <dbReference type="NCBI Taxonomy" id="870476"/>
    <lineage>
        <taxon>Bacteria</taxon>
        <taxon>Pseudomonadati</taxon>
        <taxon>Pseudomonadota</taxon>
        <taxon>Alphaproteobacteria</taxon>
        <taxon>Sphingomonadales</taxon>
        <taxon>Sphingomonadaceae</taxon>
        <taxon>Sphingobium</taxon>
    </lineage>
</organism>
<proteinExistence type="predicted"/>
<dbReference type="Proteomes" id="UP000571950">
    <property type="component" value="Unassembled WGS sequence"/>
</dbReference>
<comment type="caution">
    <text evidence="6">The sequence shown here is derived from an EMBL/GenBank/DDBJ whole genome shotgun (WGS) entry which is preliminary data.</text>
</comment>
<dbReference type="SUPFAM" id="SSF48498">
    <property type="entry name" value="Tetracyclin repressor-like, C-terminal domain"/>
    <property type="match status" value="1"/>
</dbReference>
<keyword evidence="7" id="KW-1185">Reference proteome</keyword>
<evidence type="ECO:0000256" key="4">
    <source>
        <dbReference type="PROSITE-ProRule" id="PRU00335"/>
    </source>
</evidence>
<accession>A0A7W6BME2</accession>
<dbReference type="GO" id="GO:0003700">
    <property type="term" value="F:DNA-binding transcription factor activity"/>
    <property type="evidence" value="ECO:0007669"/>
    <property type="project" value="TreeGrafter"/>
</dbReference>
<evidence type="ECO:0000256" key="2">
    <source>
        <dbReference type="ARBA" id="ARBA00023125"/>
    </source>
</evidence>
<feature type="DNA-binding region" description="H-T-H motif" evidence="4">
    <location>
        <begin position="39"/>
        <end position="58"/>
    </location>
</feature>
<dbReference type="InterPro" id="IPR009057">
    <property type="entry name" value="Homeodomain-like_sf"/>
</dbReference>
<protein>
    <submittedName>
        <fullName evidence="6">AcrR family transcriptional regulator</fullName>
    </submittedName>
</protein>
<dbReference type="AlphaFoldDB" id="A0A7W6BME2"/>
<dbReference type="Gene3D" id="1.10.357.10">
    <property type="entry name" value="Tetracycline Repressor, domain 2"/>
    <property type="match status" value="1"/>
</dbReference>
<gene>
    <name evidence="6" type="ORF">GGR43_003534</name>
</gene>
<dbReference type="SUPFAM" id="SSF46689">
    <property type="entry name" value="Homeodomain-like"/>
    <property type="match status" value="1"/>
</dbReference>
<dbReference type="InterPro" id="IPR050109">
    <property type="entry name" value="HTH-type_TetR-like_transc_reg"/>
</dbReference>
<evidence type="ECO:0000256" key="3">
    <source>
        <dbReference type="ARBA" id="ARBA00023163"/>
    </source>
</evidence>
<dbReference type="RefSeq" id="WP_188073262.1">
    <property type="nucleotide sequence ID" value="NZ_BSPS01000028.1"/>
</dbReference>
<dbReference type="PANTHER" id="PTHR30055:SF234">
    <property type="entry name" value="HTH-TYPE TRANSCRIPTIONAL REGULATOR BETI"/>
    <property type="match status" value="1"/>
</dbReference>
<dbReference type="Pfam" id="PF00440">
    <property type="entry name" value="TetR_N"/>
    <property type="match status" value="1"/>
</dbReference>
<dbReference type="PROSITE" id="PS50977">
    <property type="entry name" value="HTH_TETR_2"/>
    <property type="match status" value="1"/>
</dbReference>
<keyword evidence="2 4" id="KW-0238">DNA-binding</keyword>
<dbReference type="PRINTS" id="PR00455">
    <property type="entry name" value="HTHTETR"/>
</dbReference>
<keyword evidence="1" id="KW-0805">Transcription regulation</keyword>
<dbReference type="InterPro" id="IPR036271">
    <property type="entry name" value="Tet_transcr_reg_TetR-rel_C_sf"/>
</dbReference>
<dbReference type="EMBL" id="JACIDT010000015">
    <property type="protein sequence ID" value="MBB3927797.1"/>
    <property type="molecule type" value="Genomic_DNA"/>
</dbReference>
<evidence type="ECO:0000313" key="6">
    <source>
        <dbReference type="EMBL" id="MBB3927797.1"/>
    </source>
</evidence>
<evidence type="ECO:0000259" key="5">
    <source>
        <dbReference type="PROSITE" id="PS50977"/>
    </source>
</evidence>
<sequence length="207" mass="23089">MDTAAPGPGRRERNKRDKLVRITRAARELFHAQGFEGTTTAQIARRAAIAEGTVFRYVARKEDLLILTFAEEMTEVVMAAFEGVDPGASFIDQLLSFFEALLAYHLSDPALAKAFLREVGFFRDPQQDYGFGRIPMMPSLGKIVDRARARGEIGGDFESGDIAMLAFAAYWFCLRDWANEVIDAARFVDRLRLMLTMQVAGIRAAAD</sequence>
<evidence type="ECO:0000313" key="7">
    <source>
        <dbReference type="Proteomes" id="UP000571950"/>
    </source>
</evidence>
<dbReference type="GO" id="GO:0000976">
    <property type="term" value="F:transcription cis-regulatory region binding"/>
    <property type="evidence" value="ECO:0007669"/>
    <property type="project" value="TreeGrafter"/>
</dbReference>
<dbReference type="PANTHER" id="PTHR30055">
    <property type="entry name" value="HTH-TYPE TRANSCRIPTIONAL REGULATOR RUTR"/>
    <property type="match status" value="1"/>
</dbReference>
<reference evidence="6 7" key="1">
    <citation type="submission" date="2020-08" db="EMBL/GenBank/DDBJ databases">
        <title>Genomic Encyclopedia of Type Strains, Phase IV (KMG-IV): sequencing the most valuable type-strain genomes for metagenomic binning, comparative biology and taxonomic classification.</title>
        <authorList>
            <person name="Goeker M."/>
        </authorList>
    </citation>
    <scope>NUCLEOTIDE SEQUENCE [LARGE SCALE GENOMIC DNA]</scope>
    <source>
        <strain evidence="6 7">DSM 26189</strain>
    </source>
</reference>
<keyword evidence="3" id="KW-0804">Transcription</keyword>
<dbReference type="InterPro" id="IPR001647">
    <property type="entry name" value="HTH_TetR"/>
</dbReference>
<name>A0A7W6BME2_9SPHN</name>
<evidence type="ECO:0000256" key="1">
    <source>
        <dbReference type="ARBA" id="ARBA00023015"/>
    </source>
</evidence>
<feature type="domain" description="HTH tetR-type" evidence="5">
    <location>
        <begin position="16"/>
        <end position="76"/>
    </location>
</feature>